<feature type="domain" description="HTH tetR-type" evidence="6">
    <location>
        <begin position="21"/>
        <end position="81"/>
    </location>
</feature>
<gene>
    <name evidence="7" type="ORF">GCM10023090_08500</name>
</gene>
<evidence type="ECO:0000256" key="4">
    <source>
        <dbReference type="ARBA" id="ARBA00023163"/>
    </source>
</evidence>
<protein>
    <submittedName>
        <fullName evidence="7">TetR/AcrR family transcriptional regulator</fullName>
    </submittedName>
</protein>
<dbReference type="PROSITE" id="PS01081">
    <property type="entry name" value="HTH_TETR_1"/>
    <property type="match status" value="1"/>
</dbReference>
<dbReference type="InterPro" id="IPR023772">
    <property type="entry name" value="DNA-bd_HTH_TetR-type_CS"/>
</dbReference>
<evidence type="ECO:0000256" key="3">
    <source>
        <dbReference type="ARBA" id="ARBA00023125"/>
    </source>
</evidence>
<organism evidence="7 8">
    <name type="scientific">Acidovorax lacteus</name>
    <dbReference type="NCBI Taxonomy" id="1924988"/>
    <lineage>
        <taxon>Bacteria</taxon>
        <taxon>Pseudomonadati</taxon>
        <taxon>Pseudomonadota</taxon>
        <taxon>Betaproteobacteria</taxon>
        <taxon>Burkholderiales</taxon>
        <taxon>Comamonadaceae</taxon>
        <taxon>Acidovorax</taxon>
    </lineage>
</organism>
<name>A0ABP8L0Y5_9BURK</name>
<dbReference type="Gene3D" id="1.10.357.10">
    <property type="entry name" value="Tetracycline Repressor, domain 2"/>
    <property type="match status" value="1"/>
</dbReference>
<dbReference type="PROSITE" id="PS50977">
    <property type="entry name" value="HTH_TETR_2"/>
    <property type="match status" value="1"/>
</dbReference>
<evidence type="ECO:0000259" key="6">
    <source>
        <dbReference type="PROSITE" id="PS50977"/>
    </source>
</evidence>
<evidence type="ECO:0000313" key="8">
    <source>
        <dbReference type="Proteomes" id="UP001501788"/>
    </source>
</evidence>
<dbReference type="Proteomes" id="UP001501788">
    <property type="component" value="Unassembled WGS sequence"/>
</dbReference>
<comment type="caution">
    <text evidence="7">The sequence shown here is derived from an EMBL/GenBank/DDBJ whole genome shotgun (WGS) entry which is preliminary data.</text>
</comment>
<feature type="DNA-binding region" description="H-T-H motif" evidence="5">
    <location>
        <begin position="44"/>
        <end position="63"/>
    </location>
</feature>
<evidence type="ECO:0000256" key="1">
    <source>
        <dbReference type="ARBA" id="ARBA00022491"/>
    </source>
</evidence>
<dbReference type="SUPFAM" id="SSF46689">
    <property type="entry name" value="Homeodomain-like"/>
    <property type="match status" value="1"/>
</dbReference>
<dbReference type="InterPro" id="IPR009057">
    <property type="entry name" value="Homeodomain-like_sf"/>
</dbReference>
<keyword evidence="2" id="KW-0805">Transcription regulation</keyword>
<dbReference type="PANTHER" id="PTHR30055">
    <property type="entry name" value="HTH-TYPE TRANSCRIPTIONAL REGULATOR RUTR"/>
    <property type="match status" value="1"/>
</dbReference>
<evidence type="ECO:0000256" key="5">
    <source>
        <dbReference type="PROSITE-ProRule" id="PRU00335"/>
    </source>
</evidence>
<keyword evidence="1" id="KW-0678">Repressor</keyword>
<sequence length="210" mass="23268">MRSIAMNPTDTATPPTDMLVPEHRRRLLEGMARAVAAHGYPDTTIADIVREAGVSRRTFYEHFGSKADCLIALYEAASRNALQELRAVIEPQLDWQTQVERAMRTYFAVLSRNPVLLRTLFIEILGLGPHGLSVRRRVNQQLADLLLEAVNERPGPRLRKSPLMPTMATAVVGGINELVLQAIEQDRVDALHTLVEPASALLRAAIAADF</sequence>
<keyword evidence="3 5" id="KW-0238">DNA-binding</keyword>
<proteinExistence type="predicted"/>
<dbReference type="Pfam" id="PF00440">
    <property type="entry name" value="TetR_N"/>
    <property type="match status" value="1"/>
</dbReference>
<reference evidence="8" key="1">
    <citation type="journal article" date="2019" name="Int. J. Syst. Evol. Microbiol.">
        <title>The Global Catalogue of Microorganisms (GCM) 10K type strain sequencing project: providing services to taxonomists for standard genome sequencing and annotation.</title>
        <authorList>
            <consortium name="The Broad Institute Genomics Platform"/>
            <consortium name="The Broad Institute Genome Sequencing Center for Infectious Disease"/>
            <person name="Wu L."/>
            <person name="Ma J."/>
        </authorList>
    </citation>
    <scope>NUCLEOTIDE SEQUENCE [LARGE SCALE GENOMIC DNA]</scope>
    <source>
        <strain evidence="8">JCM 31890</strain>
    </source>
</reference>
<dbReference type="EMBL" id="BAABEX010000007">
    <property type="protein sequence ID" value="GAA4420621.1"/>
    <property type="molecule type" value="Genomic_DNA"/>
</dbReference>
<accession>A0ABP8L0Y5</accession>
<dbReference type="InterPro" id="IPR001647">
    <property type="entry name" value="HTH_TetR"/>
</dbReference>
<evidence type="ECO:0000256" key="2">
    <source>
        <dbReference type="ARBA" id="ARBA00023015"/>
    </source>
</evidence>
<evidence type="ECO:0000313" key="7">
    <source>
        <dbReference type="EMBL" id="GAA4420621.1"/>
    </source>
</evidence>
<keyword evidence="8" id="KW-1185">Reference proteome</keyword>
<dbReference type="PRINTS" id="PR00455">
    <property type="entry name" value="HTHTETR"/>
</dbReference>
<dbReference type="InterPro" id="IPR050109">
    <property type="entry name" value="HTH-type_TetR-like_transc_reg"/>
</dbReference>
<keyword evidence="4" id="KW-0804">Transcription</keyword>
<dbReference type="PANTHER" id="PTHR30055:SF226">
    <property type="entry name" value="HTH-TYPE TRANSCRIPTIONAL REGULATOR PKSA"/>
    <property type="match status" value="1"/>
</dbReference>